<evidence type="ECO:0000256" key="4">
    <source>
        <dbReference type="ARBA" id="ARBA00023125"/>
    </source>
</evidence>
<dbReference type="PANTHER" id="PTHR32071">
    <property type="entry name" value="TRANSCRIPTIONAL REGULATORY PROTEIN"/>
    <property type="match status" value="1"/>
</dbReference>
<dbReference type="EMBL" id="CP097160">
    <property type="protein sequence ID" value="UQN15051.1"/>
    <property type="molecule type" value="Genomic_DNA"/>
</dbReference>
<dbReference type="SUPFAM" id="SSF46689">
    <property type="entry name" value="Homeodomain-like"/>
    <property type="match status" value="1"/>
</dbReference>
<evidence type="ECO:0000256" key="3">
    <source>
        <dbReference type="ARBA" id="ARBA00023015"/>
    </source>
</evidence>
<proteinExistence type="predicted"/>
<organism evidence="7">
    <name type="scientific">Gulosibacter sediminis</name>
    <dbReference type="NCBI Taxonomy" id="1729695"/>
    <lineage>
        <taxon>Bacteria</taxon>
        <taxon>Bacillati</taxon>
        <taxon>Actinomycetota</taxon>
        <taxon>Actinomycetes</taxon>
        <taxon>Micrococcales</taxon>
        <taxon>Microbacteriaceae</taxon>
        <taxon>Gulosibacter</taxon>
    </lineage>
</organism>
<dbReference type="InterPro" id="IPR027417">
    <property type="entry name" value="P-loop_NTPase"/>
</dbReference>
<gene>
    <name evidence="7" type="ORF">M3M28_00870</name>
</gene>
<keyword evidence="4" id="KW-0238">DNA-binding</keyword>
<evidence type="ECO:0000313" key="7">
    <source>
        <dbReference type="EMBL" id="UQN15051.1"/>
    </source>
</evidence>
<sequence length="599" mass="65575">MTASNVFTAHRGLSARGHDDHLVRFLNSPNTKPEGIRPVVARSWYRSRAAGVDAFNEHAVMMSGRVDEYTLLAASDPLRQLDEFAADLGGYVDLTAPNGALLRPDFLRSTDQFPEGYSLLEESCGSTAEGLALEEGRGVWLAPEEHFRADMRNNWCFATLIRDPFHNRVRGVIGLTFPQTNVPEIDPASTLLMLQGVASRIEQEIASRTSVKEQILLREYLKVSRRRRDVAVVAMDGKNSLMNNTALDLLEDHDLATVSGYAKATMASGRSAQPYAELDGIGAVQLDVTAVPLPGGTFGAIVVTRPVKPRKSVALGAAEVMHTTPTCDKTSEALKLMLDGVGPEFDRMLSLATTVVTERRAAAIVGETGTGKRRLANAIARLTGSTIEIDARRGAPGLPNFRERFLNATQQRPDVLLITNADELTQLEVHVVCRELSGLGAPVLHLTAVRHTDATQRIAETVSSLEISTVPLRNRREDITVIASAIAREVGDKVLSKHVLAELTNADWPRNIDQLRSIVLNTVAQARGAEATRDDLPQGFQTVRSTGRLSRLEEAELAELRAALRESNGNRRLAAETLQIGRSTLYRRMDFFRSRGLDI</sequence>
<dbReference type="SUPFAM" id="SSF52540">
    <property type="entry name" value="P-loop containing nucleoside triphosphate hydrolases"/>
    <property type="match status" value="1"/>
</dbReference>
<dbReference type="InterPro" id="IPR009057">
    <property type="entry name" value="Homeodomain-like_sf"/>
</dbReference>
<keyword evidence="3" id="KW-0805">Transcription regulation</keyword>
<dbReference type="PROSITE" id="PS50045">
    <property type="entry name" value="SIGMA54_INTERACT_4"/>
    <property type="match status" value="1"/>
</dbReference>
<dbReference type="Pfam" id="PF25601">
    <property type="entry name" value="AAA_lid_14"/>
    <property type="match status" value="1"/>
</dbReference>
<dbReference type="Gene3D" id="1.10.10.60">
    <property type="entry name" value="Homeodomain-like"/>
    <property type="match status" value="1"/>
</dbReference>
<dbReference type="InterPro" id="IPR002197">
    <property type="entry name" value="HTH_Fis"/>
</dbReference>
<protein>
    <submittedName>
        <fullName evidence="7">Dynein regulation protein LC7</fullName>
    </submittedName>
</protein>
<dbReference type="Gene3D" id="3.30.450.40">
    <property type="match status" value="1"/>
</dbReference>
<reference evidence="7" key="1">
    <citation type="submission" date="2022-05" db="EMBL/GenBank/DDBJ databases">
        <title>Complete genome sequence of toluene-degrading Gulosibacter sediminis strain ACHW.36C.</title>
        <authorList>
            <person name="Wai A.C."/>
            <person name="Lai G.K."/>
            <person name="Griffin S.D."/>
            <person name="Leung F.C."/>
        </authorList>
    </citation>
    <scope>NUCLEOTIDE SEQUENCE [LARGE SCALE GENOMIC DNA]</scope>
    <source>
        <strain evidence="7">ACHW.36C</strain>
    </source>
</reference>
<accession>A0ABY4MXA4</accession>
<feature type="domain" description="Sigma-54 factor interaction" evidence="6">
    <location>
        <begin position="399"/>
        <end position="524"/>
    </location>
</feature>
<evidence type="ECO:0000259" key="6">
    <source>
        <dbReference type="PROSITE" id="PS50045"/>
    </source>
</evidence>
<dbReference type="Gene3D" id="1.10.8.60">
    <property type="match status" value="1"/>
</dbReference>
<dbReference type="InterPro" id="IPR029016">
    <property type="entry name" value="GAF-like_dom_sf"/>
</dbReference>
<evidence type="ECO:0000256" key="5">
    <source>
        <dbReference type="ARBA" id="ARBA00023163"/>
    </source>
</evidence>
<dbReference type="InterPro" id="IPR058031">
    <property type="entry name" value="AAA_lid_NorR"/>
</dbReference>
<dbReference type="InterPro" id="IPR002078">
    <property type="entry name" value="Sigma_54_int"/>
</dbReference>
<name>A0ABY4MXA4_9MICO</name>
<dbReference type="Pfam" id="PF02954">
    <property type="entry name" value="HTH_8"/>
    <property type="match status" value="1"/>
</dbReference>
<keyword evidence="2" id="KW-0067">ATP-binding</keyword>
<dbReference type="PANTHER" id="PTHR32071:SF117">
    <property type="entry name" value="PTS-DEPENDENT DIHYDROXYACETONE KINASE OPERON REGULATORY PROTEIN-RELATED"/>
    <property type="match status" value="1"/>
</dbReference>
<keyword evidence="1" id="KW-0547">Nucleotide-binding</keyword>
<keyword evidence="5" id="KW-0804">Transcription</keyword>
<evidence type="ECO:0000256" key="2">
    <source>
        <dbReference type="ARBA" id="ARBA00022840"/>
    </source>
</evidence>
<evidence type="ECO:0000256" key="1">
    <source>
        <dbReference type="ARBA" id="ARBA00022741"/>
    </source>
</evidence>